<dbReference type="PANTHER" id="PTHR43806">
    <property type="entry name" value="PEPTIDASE S8"/>
    <property type="match status" value="1"/>
</dbReference>
<dbReference type="PANTHER" id="PTHR43806:SF11">
    <property type="entry name" value="CEREVISIN-RELATED"/>
    <property type="match status" value="1"/>
</dbReference>
<feature type="active site" description="Charge relay system" evidence="5">
    <location>
        <position position="186"/>
    </location>
</feature>
<dbReference type="InterPro" id="IPR000601">
    <property type="entry name" value="PKD_dom"/>
</dbReference>
<feature type="domain" description="PKD" evidence="7">
    <location>
        <begin position="494"/>
        <end position="582"/>
    </location>
</feature>
<keyword evidence="4 5" id="KW-0720">Serine protease</keyword>
<dbReference type="InterPro" id="IPR023828">
    <property type="entry name" value="Peptidase_S8_Ser-AS"/>
</dbReference>
<dbReference type="InterPro" id="IPR034054">
    <property type="entry name" value="Pep_S8_PrcA"/>
</dbReference>
<evidence type="ECO:0000256" key="2">
    <source>
        <dbReference type="ARBA" id="ARBA00022670"/>
    </source>
</evidence>
<dbReference type="EMBL" id="PVNP01000124">
    <property type="protein sequence ID" value="PRO73354.1"/>
    <property type="molecule type" value="Genomic_DNA"/>
</dbReference>
<dbReference type="CDD" id="cd00146">
    <property type="entry name" value="PKD"/>
    <property type="match status" value="2"/>
</dbReference>
<dbReference type="SMART" id="SM00089">
    <property type="entry name" value="PKD"/>
    <property type="match status" value="2"/>
</dbReference>
<feature type="chain" id="PRO_5015696377" evidence="6">
    <location>
        <begin position="29"/>
        <end position="775"/>
    </location>
</feature>
<dbReference type="OrthoDB" id="9790784at2"/>
<dbReference type="GO" id="GO:0006508">
    <property type="term" value="P:proteolysis"/>
    <property type="evidence" value="ECO:0007669"/>
    <property type="project" value="UniProtKB-KW"/>
</dbReference>
<dbReference type="SUPFAM" id="SSF49265">
    <property type="entry name" value="Fibronectin type III"/>
    <property type="match status" value="1"/>
</dbReference>
<dbReference type="InterPro" id="IPR035986">
    <property type="entry name" value="PKD_dom_sf"/>
</dbReference>
<dbReference type="PRINTS" id="PR00723">
    <property type="entry name" value="SUBTILISIN"/>
</dbReference>
<dbReference type="SUPFAM" id="SSF52743">
    <property type="entry name" value="Subtilisin-like"/>
    <property type="match status" value="1"/>
</dbReference>
<dbReference type="SUPFAM" id="SSF49299">
    <property type="entry name" value="PKD domain"/>
    <property type="match status" value="2"/>
</dbReference>
<dbReference type="InterPro" id="IPR050131">
    <property type="entry name" value="Peptidase_S8_subtilisin-like"/>
</dbReference>
<dbReference type="InterPro" id="IPR000209">
    <property type="entry name" value="Peptidase_S8/S53_dom"/>
</dbReference>
<sequence>MHRNTPKNAAYSYVLPTLMTIAPATLLAAPKSTDDVRPGTVLYKKLSGASASELKGLNSLLNSQGLLAEKTLPNSGITIATFNGKGREKAIAKILKHSGLVEFAEADQAMAPTVQPNDPSFSGQWHHNNINSQRAWDVTTGSNSVLVAVCDTGFDADHPDLAANLRTDLAYNAEEGTSYIEDANGHGTGTAGTIGAVGNNGTGLAGVNWNVDIIPVRIAISDTNSSAYISTMAKCIEYAADNGARVVNLSYGGIQSATIDAAAKYLRDRNGLLFMSAGNSGTEYPTFPDYTSFVGVGATDQNDNKAYFSDWGTYVDLTAPGVSIGTTYLNGQYINYSGTSFSSPVVAGVAALMVAANPGISADEIENGLFSTAKDIGANGDDIVFGHGLIDAQAAVNYAMNLGNYTAPVASISQTSSSVTFGSAVTFSGAGSTDGDGSIVAYQWNLGDGTTSSQAEVSHIYDAAGTYQVSLTVTDNDGLTNSATTLLQVTNEVPVAVIDSMVTSYNIGDTAFFSASGSYDNDGKIMQYAWDFGNGDSASGQSVNYAYPTGGSYTVTLTVTDDAGALNSTSINVTVDDPMALTAPQNLSAAANGLDVTLNWTNMNNNADYFFIERAVKFRGKTRYESVGTAVAGSTEYTDSVPFADNYWYRVTAVNASYEATSASIQVSVSETSDQPAPQPGTMAAPGNLSASQSGNTVYLSWADNSGDELGFYLERGVKQKGKIQFERIAVVGQNITTITDDANVLASGNYAYRVQAYKDGEVSAYSNTFELRLK</sequence>
<evidence type="ECO:0000259" key="7">
    <source>
        <dbReference type="PROSITE" id="PS50093"/>
    </source>
</evidence>
<proteinExistence type="inferred from homology"/>
<dbReference type="PROSITE" id="PS00138">
    <property type="entry name" value="SUBTILASE_SER"/>
    <property type="match status" value="1"/>
</dbReference>
<evidence type="ECO:0000313" key="8">
    <source>
        <dbReference type="EMBL" id="PRO73354.1"/>
    </source>
</evidence>
<dbReference type="Pfam" id="PF18911">
    <property type="entry name" value="PKD_4"/>
    <property type="match status" value="2"/>
</dbReference>
<dbReference type="InterPro" id="IPR022409">
    <property type="entry name" value="PKD/Chitinase_dom"/>
</dbReference>
<evidence type="ECO:0000313" key="9">
    <source>
        <dbReference type="Proteomes" id="UP000238949"/>
    </source>
</evidence>
<keyword evidence="3 5" id="KW-0378">Hydrolase</keyword>
<evidence type="ECO:0000256" key="5">
    <source>
        <dbReference type="PROSITE-ProRule" id="PRU01240"/>
    </source>
</evidence>
<dbReference type="InterPro" id="IPR013783">
    <property type="entry name" value="Ig-like_fold"/>
</dbReference>
<keyword evidence="2 5" id="KW-0645">Protease</keyword>
<dbReference type="CDD" id="cd07498">
    <property type="entry name" value="Peptidases_S8_15"/>
    <property type="match status" value="1"/>
</dbReference>
<comment type="similarity">
    <text evidence="1 5">Belongs to the peptidase S8 family.</text>
</comment>
<dbReference type="PROSITE" id="PS51892">
    <property type="entry name" value="SUBTILASE"/>
    <property type="match status" value="1"/>
</dbReference>
<dbReference type="Gene3D" id="2.60.40.10">
    <property type="entry name" value="Immunoglobulins"/>
    <property type="match status" value="4"/>
</dbReference>
<dbReference type="InterPro" id="IPR036852">
    <property type="entry name" value="Peptidase_S8/S53_dom_sf"/>
</dbReference>
<keyword evidence="9" id="KW-1185">Reference proteome</keyword>
<dbReference type="PROSITE" id="PS50093">
    <property type="entry name" value="PKD"/>
    <property type="match status" value="2"/>
</dbReference>
<dbReference type="Gene3D" id="3.40.50.200">
    <property type="entry name" value="Peptidase S8/S53 domain"/>
    <property type="match status" value="1"/>
</dbReference>
<feature type="active site" description="Charge relay system" evidence="5">
    <location>
        <position position="340"/>
    </location>
</feature>
<organism evidence="8 9">
    <name type="scientific">Alteromonas alba</name>
    <dbReference type="NCBI Taxonomy" id="2079529"/>
    <lineage>
        <taxon>Bacteria</taxon>
        <taxon>Pseudomonadati</taxon>
        <taxon>Pseudomonadota</taxon>
        <taxon>Gammaproteobacteria</taxon>
        <taxon>Alteromonadales</taxon>
        <taxon>Alteromonadaceae</taxon>
        <taxon>Alteromonas/Salinimonas group</taxon>
        <taxon>Alteromonas</taxon>
    </lineage>
</organism>
<dbReference type="InterPro" id="IPR015500">
    <property type="entry name" value="Peptidase_S8_subtilisin-rel"/>
</dbReference>
<accession>A0A2S9VAA4</accession>
<dbReference type="GO" id="GO:0004252">
    <property type="term" value="F:serine-type endopeptidase activity"/>
    <property type="evidence" value="ECO:0007669"/>
    <property type="project" value="UniProtKB-UniRule"/>
</dbReference>
<feature type="domain" description="PKD" evidence="7">
    <location>
        <begin position="408"/>
        <end position="490"/>
    </location>
</feature>
<evidence type="ECO:0000256" key="3">
    <source>
        <dbReference type="ARBA" id="ARBA00022801"/>
    </source>
</evidence>
<feature type="signal peptide" evidence="6">
    <location>
        <begin position="1"/>
        <end position="28"/>
    </location>
</feature>
<comment type="caution">
    <text evidence="8">The sequence shown here is derived from an EMBL/GenBank/DDBJ whole genome shotgun (WGS) entry which is preliminary data.</text>
</comment>
<gene>
    <name evidence="8" type="ORF">C6Y40_11970</name>
</gene>
<evidence type="ECO:0000256" key="4">
    <source>
        <dbReference type="ARBA" id="ARBA00022825"/>
    </source>
</evidence>
<feature type="active site" description="Charge relay system" evidence="5">
    <location>
        <position position="151"/>
    </location>
</feature>
<dbReference type="Pfam" id="PF00082">
    <property type="entry name" value="Peptidase_S8"/>
    <property type="match status" value="1"/>
</dbReference>
<dbReference type="Proteomes" id="UP000238949">
    <property type="component" value="Unassembled WGS sequence"/>
</dbReference>
<dbReference type="AlphaFoldDB" id="A0A2S9VAA4"/>
<reference evidence="9" key="1">
    <citation type="journal article" date="2020" name="Int. J. Syst. Evol. Microbiol.">
        <title>Alteromonas alba sp. nov., a marine bacterium isolated from the seawater of the West Pacific Ocean.</title>
        <authorList>
            <person name="Sun C."/>
            <person name="Wu Y.-H."/>
            <person name="Xamxidin M."/>
            <person name="Cheng H."/>
            <person name="Xu X.-W."/>
        </authorList>
    </citation>
    <scope>NUCLEOTIDE SEQUENCE [LARGE SCALE GENOMIC DNA]</scope>
    <source>
        <strain evidence="9">190</strain>
    </source>
</reference>
<name>A0A2S9VAA4_9ALTE</name>
<evidence type="ECO:0000256" key="6">
    <source>
        <dbReference type="SAM" id="SignalP"/>
    </source>
</evidence>
<evidence type="ECO:0000256" key="1">
    <source>
        <dbReference type="ARBA" id="ARBA00011073"/>
    </source>
</evidence>
<dbReference type="InterPro" id="IPR036116">
    <property type="entry name" value="FN3_sf"/>
</dbReference>
<keyword evidence="6" id="KW-0732">Signal</keyword>
<protein>
    <submittedName>
        <fullName evidence="8">Serine protease</fullName>
    </submittedName>
</protein>